<protein>
    <recommendedName>
        <fullName evidence="2">WW domain-containing protein</fullName>
    </recommendedName>
</protein>
<dbReference type="InterPro" id="IPR001202">
    <property type="entry name" value="WW_dom"/>
</dbReference>
<keyword evidence="4" id="KW-1185">Reference proteome</keyword>
<feature type="compositionally biased region" description="Low complexity" evidence="1">
    <location>
        <begin position="391"/>
        <end position="406"/>
    </location>
</feature>
<feature type="compositionally biased region" description="Low complexity" evidence="1">
    <location>
        <begin position="214"/>
        <end position="238"/>
    </location>
</feature>
<feature type="region of interest" description="Disordered" evidence="1">
    <location>
        <begin position="290"/>
        <end position="430"/>
    </location>
</feature>
<name>A0ABY7GBI0_MYAAR</name>
<proteinExistence type="predicted"/>
<feature type="compositionally biased region" description="Low complexity" evidence="1">
    <location>
        <begin position="343"/>
        <end position="357"/>
    </location>
</feature>
<dbReference type="CDD" id="cd14279">
    <property type="entry name" value="CUE"/>
    <property type="match status" value="1"/>
</dbReference>
<dbReference type="Pfam" id="PF00397">
    <property type="entry name" value="WW"/>
    <property type="match status" value="1"/>
</dbReference>
<feature type="compositionally biased region" description="Polar residues" evidence="1">
    <location>
        <begin position="414"/>
        <end position="430"/>
    </location>
</feature>
<dbReference type="InterPro" id="IPR036020">
    <property type="entry name" value="WW_dom_sf"/>
</dbReference>
<dbReference type="SMART" id="SM00456">
    <property type="entry name" value="WW"/>
    <property type="match status" value="1"/>
</dbReference>
<reference evidence="3" key="1">
    <citation type="submission" date="2022-11" db="EMBL/GenBank/DDBJ databases">
        <title>Centuries of genome instability and evolution in soft-shell clam transmissible cancer (bioRxiv).</title>
        <authorList>
            <person name="Hart S.F.M."/>
            <person name="Yonemitsu M.A."/>
            <person name="Giersch R.M."/>
            <person name="Beal B.F."/>
            <person name="Arriagada G."/>
            <person name="Davis B.W."/>
            <person name="Ostrander E.A."/>
            <person name="Goff S.P."/>
            <person name="Metzger M.J."/>
        </authorList>
    </citation>
    <scope>NUCLEOTIDE SEQUENCE</scope>
    <source>
        <strain evidence="3">MELC-2E11</strain>
        <tissue evidence="3">Siphon/mantle</tissue>
    </source>
</reference>
<feature type="compositionally biased region" description="Polar residues" evidence="1">
    <location>
        <begin position="364"/>
        <end position="390"/>
    </location>
</feature>
<feature type="domain" description="WW" evidence="2">
    <location>
        <begin position="9"/>
        <end position="42"/>
    </location>
</feature>
<gene>
    <name evidence="3" type="ORF">MAR_034295</name>
</gene>
<organism evidence="3 4">
    <name type="scientific">Mya arenaria</name>
    <name type="common">Soft-shell clam</name>
    <dbReference type="NCBI Taxonomy" id="6604"/>
    <lineage>
        <taxon>Eukaryota</taxon>
        <taxon>Metazoa</taxon>
        <taxon>Spiralia</taxon>
        <taxon>Lophotrochozoa</taxon>
        <taxon>Mollusca</taxon>
        <taxon>Bivalvia</taxon>
        <taxon>Autobranchia</taxon>
        <taxon>Heteroconchia</taxon>
        <taxon>Euheterodonta</taxon>
        <taxon>Imparidentia</taxon>
        <taxon>Neoheterodontei</taxon>
        <taxon>Myida</taxon>
        <taxon>Myoidea</taxon>
        <taxon>Myidae</taxon>
        <taxon>Mya</taxon>
    </lineage>
</organism>
<dbReference type="CDD" id="cd00201">
    <property type="entry name" value="WW"/>
    <property type="match status" value="1"/>
</dbReference>
<dbReference type="Gene3D" id="2.20.70.10">
    <property type="match status" value="1"/>
</dbReference>
<feature type="compositionally biased region" description="Basic and acidic residues" evidence="1">
    <location>
        <begin position="242"/>
        <end position="251"/>
    </location>
</feature>
<feature type="compositionally biased region" description="Low complexity" evidence="1">
    <location>
        <begin position="295"/>
        <end position="330"/>
    </location>
</feature>
<accession>A0ABY7GBI0</accession>
<feature type="region of interest" description="Disordered" evidence="1">
    <location>
        <begin position="190"/>
        <end position="258"/>
    </location>
</feature>
<evidence type="ECO:0000313" key="4">
    <source>
        <dbReference type="Proteomes" id="UP001164746"/>
    </source>
</evidence>
<dbReference type="Proteomes" id="UP001164746">
    <property type="component" value="Chromosome 17"/>
</dbReference>
<evidence type="ECO:0000259" key="2">
    <source>
        <dbReference type="SMART" id="SM00456"/>
    </source>
</evidence>
<evidence type="ECO:0000313" key="3">
    <source>
        <dbReference type="EMBL" id="WAR31753.1"/>
    </source>
</evidence>
<dbReference type="SUPFAM" id="SSF51045">
    <property type="entry name" value="WW domain"/>
    <property type="match status" value="1"/>
</dbReference>
<dbReference type="EMBL" id="CP111028">
    <property type="protein sequence ID" value="WAR31753.1"/>
    <property type="molecule type" value="Genomic_DNA"/>
</dbReference>
<evidence type="ECO:0000256" key="1">
    <source>
        <dbReference type="SAM" id="MobiDB-lite"/>
    </source>
</evidence>
<sequence length="430" mass="47303">MASHQWVPPLPPGYEARWDPNQRAYFFINHTTKATSWVDPRFPQQAQPQNQSYQTTAQYGGTTTIQSSGTESDSDDDTNFDRLFGSTAEEGKVDLLKVQELRQSFPDAPEDLISQLLKTNNNVVVKVGNKLFEMGYKRAAGVHHPPPRGNDIQERLAAMFPDADHELMTELLEACGGDEKEARETLERVGYKPVFSATHRNPSAQGARARSPAKSPTPRQTTTPTKKTSPSKTHQQSQQRARTPDKPKLTEGQKTQLMSKLQREFTSTDKTVIEMAFQVTDWDETKARSVLKDMANTNTTSRPSTSQSRPSTSNSRTRSPSPTPAVSPASLEPVAMFDDEPSRPSTSTSSHRPGSTPAYKKSSEYYSRPSTGASSYSKIGSNVSSYTSQVKSSKTGSSSSGGSSSKSRTKPAPLSTQQTKNVTEYVSQYN</sequence>